<feature type="transmembrane region" description="Helical" evidence="7">
    <location>
        <begin position="220"/>
        <end position="238"/>
    </location>
</feature>
<keyword evidence="3" id="KW-1003">Cell membrane</keyword>
<dbReference type="InterPro" id="IPR042094">
    <property type="entry name" value="T2SS_GspF_sf"/>
</dbReference>
<dbReference type="PRINTS" id="PR00812">
    <property type="entry name" value="BCTERIALGSPF"/>
</dbReference>
<dbReference type="PANTHER" id="PTHR30012:SF0">
    <property type="entry name" value="TYPE II SECRETION SYSTEM PROTEIN F-RELATED"/>
    <property type="match status" value="1"/>
</dbReference>
<name>A0A066ZTG1_HYDMR</name>
<evidence type="ECO:0000259" key="8">
    <source>
        <dbReference type="Pfam" id="PF00482"/>
    </source>
</evidence>
<evidence type="ECO:0000256" key="5">
    <source>
        <dbReference type="ARBA" id="ARBA00022989"/>
    </source>
</evidence>
<reference evidence="9 10" key="1">
    <citation type="submission" date="2014-04" db="EMBL/GenBank/DDBJ databases">
        <title>Draft genome sequence of Hydrogenovibrio marinus MH-110, a model organism for aerobic H2 metabolism.</title>
        <authorList>
            <person name="Cha H.J."/>
            <person name="Jo B.H."/>
            <person name="Hwang B.H."/>
        </authorList>
    </citation>
    <scope>NUCLEOTIDE SEQUENCE [LARGE SCALE GENOMIC DNA]</scope>
    <source>
        <strain evidence="9 10">MH-110</strain>
    </source>
</reference>
<keyword evidence="5 7" id="KW-1133">Transmembrane helix</keyword>
<dbReference type="EMBL" id="JMIU01000001">
    <property type="protein sequence ID" value="KDN95569.1"/>
    <property type="molecule type" value="Genomic_DNA"/>
</dbReference>
<dbReference type="PANTHER" id="PTHR30012">
    <property type="entry name" value="GENERAL SECRETION PATHWAY PROTEIN"/>
    <property type="match status" value="1"/>
</dbReference>
<keyword evidence="6 7" id="KW-0472">Membrane</keyword>
<dbReference type="STRING" id="28885.EI16_04510"/>
<accession>A0A066ZTG1</accession>
<evidence type="ECO:0000256" key="1">
    <source>
        <dbReference type="ARBA" id="ARBA00004651"/>
    </source>
</evidence>
<dbReference type="RefSeq" id="WP_029909949.1">
    <property type="nucleotide sequence ID" value="NZ_AP020335.1"/>
</dbReference>
<feature type="transmembrane region" description="Helical" evidence="7">
    <location>
        <begin position="165"/>
        <end position="188"/>
    </location>
</feature>
<evidence type="ECO:0000313" key="10">
    <source>
        <dbReference type="Proteomes" id="UP000027341"/>
    </source>
</evidence>
<protein>
    <submittedName>
        <fullName evidence="9">Type II secretion system protein</fullName>
    </submittedName>
</protein>
<evidence type="ECO:0000313" key="9">
    <source>
        <dbReference type="EMBL" id="KDN95569.1"/>
    </source>
</evidence>
<dbReference type="InterPro" id="IPR003004">
    <property type="entry name" value="GspF/PilC"/>
</dbReference>
<keyword evidence="4 7" id="KW-0812">Transmembrane</keyword>
<dbReference type="Gene3D" id="1.20.81.30">
    <property type="entry name" value="Type II secretion system (T2SS), domain F"/>
    <property type="match status" value="2"/>
</dbReference>
<evidence type="ECO:0000256" key="3">
    <source>
        <dbReference type="ARBA" id="ARBA00022475"/>
    </source>
</evidence>
<evidence type="ECO:0000256" key="4">
    <source>
        <dbReference type="ARBA" id="ARBA00022692"/>
    </source>
</evidence>
<dbReference type="Proteomes" id="UP000027341">
    <property type="component" value="Unassembled WGS sequence"/>
</dbReference>
<proteinExistence type="inferred from homology"/>
<organism evidence="9 10">
    <name type="scientific">Hydrogenovibrio marinus</name>
    <dbReference type="NCBI Taxonomy" id="28885"/>
    <lineage>
        <taxon>Bacteria</taxon>
        <taxon>Pseudomonadati</taxon>
        <taxon>Pseudomonadota</taxon>
        <taxon>Gammaproteobacteria</taxon>
        <taxon>Thiotrichales</taxon>
        <taxon>Piscirickettsiaceae</taxon>
        <taxon>Hydrogenovibrio</taxon>
    </lineage>
</organism>
<keyword evidence="10" id="KW-1185">Reference proteome</keyword>
<evidence type="ECO:0000256" key="2">
    <source>
        <dbReference type="ARBA" id="ARBA00005745"/>
    </source>
</evidence>
<feature type="domain" description="Type II secretion system protein GspF" evidence="8">
    <location>
        <begin position="272"/>
        <end position="392"/>
    </location>
</feature>
<comment type="similarity">
    <text evidence="2">Belongs to the GSP F family.</text>
</comment>
<dbReference type="GO" id="GO:0005886">
    <property type="term" value="C:plasma membrane"/>
    <property type="evidence" value="ECO:0007669"/>
    <property type="project" value="UniProtKB-SubCell"/>
</dbReference>
<feature type="domain" description="Type II secretion system protein GspF" evidence="8">
    <location>
        <begin position="69"/>
        <end position="189"/>
    </location>
</feature>
<feature type="transmembrane region" description="Helical" evidence="7">
    <location>
        <begin position="373"/>
        <end position="394"/>
    </location>
</feature>
<sequence length="401" mass="45183">MLEYRYNGVNRFGKRVNGEMQAANAQDLEQRLKLAKVELISYQERSPGFFSRVGSKRILRRDVITITMQFRQLLKAGVSLMDIIDDLRQSYENDAVKEMLSSIYEAMEGGESFSSALSGYEKEFGKVYVSLVAIGEQTGQLETILENLEQMLKWEESLSSKAKKVMIYPSIVGTVVIAVVLLTMVFVVPEVMKFVKEMGGELGFATKALVVTSDFVRENIILILLFPFAVWFGIKYLLKKSKRFRVKLDASIFRVKVIGPVLYKLKIARIANSLAIMYEAGMSFTNSLRMSVNVANNAYLEQKVERAIRLIEDGLPINEAFTEAEVFPSMAIRMVKVGELSGNMDQALRNVSEFYDNEAKETIEKIEPAVEPALTIVMALMVGWVMMAVLGPIYDTISKVQ</sequence>
<dbReference type="Pfam" id="PF00482">
    <property type="entry name" value="T2SSF"/>
    <property type="match status" value="2"/>
</dbReference>
<evidence type="ECO:0000256" key="6">
    <source>
        <dbReference type="ARBA" id="ARBA00023136"/>
    </source>
</evidence>
<comment type="subcellular location">
    <subcellularLocation>
        <location evidence="1">Cell membrane</location>
        <topology evidence="1">Multi-pass membrane protein</topology>
    </subcellularLocation>
</comment>
<comment type="caution">
    <text evidence="9">The sequence shown here is derived from an EMBL/GenBank/DDBJ whole genome shotgun (WGS) entry which is preliminary data.</text>
</comment>
<dbReference type="AlphaFoldDB" id="A0A066ZTG1"/>
<evidence type="ECO:0000256" key="7">
    <source>
        <dbReference type="SAM" id="Phobius"/>
    </source>
</evidence>
<gene>
    <name evidence="9" type="ORF">EI16_04510</name>
</gene>
<dbReference type="InterPro" id="IPR018076">
    <property type="entry name" value="T2SS_GspF_dom"/>
</dbReference>